<feature type="compositionally biased region" description="Basic and acidic residues" evidence="1">
    <location>
        <begin position="264"/>
        <end position="274"/>
    </location>
</feature>
<dbReference type="EMBL" id="WTPW01000805">
    <property type="protein sequence ID" value="KAF0478262.1"/>
    <property type="molecule type" value="Genomic_DNA"/>
</dbReference>
<feature type="region of interest" description="Disordered" evidence="1">
    <location>
        <begin position="177"/>
        <end position="220"/>
    </location>
</feature>
<gene>
    <name evidence="3" type="ORF">F8M41_024065</name>
</gene>
<keyword evidence="4" id="KW-1185">Reference proteome</keyword>
<dbReference type="AlphaFoldDB" id="A0A8H4ACA1"/>
<protein>
    <submittedName>
        <fullName evidence="3">Arm repeat-containing protein</fullName>
    </submittedName>
</protein>
<evidence type="ECO:0000256" key="1">
    <source>
        <dbReference type="SAM" id="MobiDB-lite"/>
    </source>
</evidence>
<proteinExistence type="predicted"/>
<dbReference type="OrthoDB" id="5598028at2759"/>
<feature type="region of interest" description="Disordered" evidence="1">
    <location>
        <begin position="245"/>
        <end position="283"/>
    </location>
</feature>
<reference evidence="3 4" key="1">
    <citation type="journal article" date="2019" name="Environ. Microbiol.">
        <title>At the nexus of three kingdoms: the genome of the mycorrhizal fungus Gigaspora margarita provides insights into plant, endobacterial and fungal interactions.</title>
        <authorList>
            <person name="Venice F."/>
            <person name="Ghignone S."/>
            <person name="Salvioli di Fossalunga A."/>
            <person name="Amselem J."/>
            <person name="Novero M."/>
            <person name="Xianan X."/>
            <person name="Sedzielewska Toro K."/>
            <person name="Morin E."/>
            <person name="Lipzen A."/>
            <person name="Grigoriev I.V."/>
            <person name="Henrissat B."/>
            <person name="Martin F.M."/>
            <person name="Bonfante P."/>
        </authorList>
    </citation>
    <scope>NUCLEOTIDE SEQUENCE [LARGE SCALE GENOMIC DNA]</scope>
    <source>
        <strain evidence="3 4">BEG34</strain>
    </source>
</reference>
<sequence length="972" mass="108443">MHQNSWWSFPYYSKSNISKQSINSEDNIHPVAEVSEVNSDLQRVMSTYGTSPRSVSAITSDTASVSSVSTFTDTTYNVIFTHEQRSCSNLESIDEQHSNILGIENDSLIKDENVEMKQKRKIRKFIYPNSEEEIIFNQNIFDHTEKRTIYVIKKDPAQNLSQKSTFSTRNSWWSFGGGGGGGGNNNNNNNNNNDNDDNNNNNNDDSGETKSENVDQITSTSNTITISNKIDDSISETSNMTELKVKPSIDSLKNPTTNDVSSISEERKPFERIKKPSSSETKRRSLLMDWLYRSDSSESTDENEIIKTSDLSDSTSSTQILSKSLPNPKSPLSKSPLSKSPLSKSPPTSSKSPLSKSPPTSSKSPLSKSPPISTTSTPLNDDLPPKSQGSTKNDTSGSSSKKSIPTHHSNKIPSNPLVQTLPANGSSWLHFFAKGPPSRSGLPKINQRSDPKLITDVEFNSQNEGSEMTTIIDTNSSKVSITNESDKKMTKVSVSISNEVDKKLISKVVHTNEVDKKSKVSPTVSPKLKPSMTKPAPISIVLPKFNEFVINKPVKHPDSTAQKALHAINSYFFPPDKPYDGSLNKWLDEITRSTIDVKKIAIIGVHGWFPAKSLRVVVGEPTGTSPKFCDMMAKAVLGYLSKHNISLPSDAITCIPLEGEGTIETREKLLHKNLLYNKTWCEALTLADVVFVATHSQGTPVSTILLSRLIKERIVNPKRQRICQLAMAGISHGPFPSLKDHYIIRYFVGRNPEADATRELFEFMDSESTVAKKYREALNNVISKGVKMVYVASMDDQVVPLYSGIFTGIDHPSIMRAIYVDGPLYQENDFLIHLIVFAIKLRNAGILDHGLITQLSEDIRGSLYGEGHSTLYNEIDVYTLAVQYLFEVPSLGTSEVKHNKFQAQPKSNPYYLPWSVRGVLEDKNVTRNPRFMNEVTRLKKLYEDWDPPSKILKELKFRLEPFRDTILGKWKL</sequence>
<evidence type="ECO:0000259" key="2">
    <source>
        <dbReference type="Pfam" id="PF26147"/>
    </source>
</evidence>
<dbReference type="Pfam" id="PF26147">
    <property type="entry name" value="AB_HYDROLASE_YMC0-YMC35"/>
    <property type="match status" value="1"/>
</dbReference>
<organism evidence="3 4">
    <name type="scientific">Gigaspora margarita</name>
    <dbReference type="NCBI Taxonomy" id="4874"/>
    <lineage>
        <taxon>Eukaryota</taxon>
        <taxon>Fungi</taxon>
        <taxon>Fungi incertae sedis</taxon>
        <taxon>Mucoromycota</taxon>
        <taxon>Glomeromycotina</taxon>
        <taxon>Glomeromycetes</taxon>
        <taxon>Diversisporales</taxon>
        <taxon>Gigasporaceae</taxon>
        <taxon>Gigaspora</taxon>
    </lineage>
</organism>
<feature type="compositionally biased region" description="Polar residues" evidence="1">
    <location>
        <begin position="251"/>
        <end position="263"/>
    </location>
</feature>
<dbReference type="PANTHER" id="PTHR47349:SF1">
    <property type="entry name" value="AER328WP"/>
    <property type="match status" value="1"/>
</dbReference>
<accession>A0A8H4ACA1</accession>
<feature type="compositionally biased region" description="Low complexity" evidence="1">
    <location>
        <begin position="185"/>
        <end position="204"/>
    </location>
</feature>
<dbReference type="InterPro" id="IPR058934">
    <property type="entry name" value="YMC020W-like"/>
</dbReference>
<feature type="compositionally biased region" description="Polar residues" evidence="1">
    <location>
        <begin position="387"/>
        <end position="403"/>
    </location>
</feature>
<dbReference type="Proteomes" id="UP000439903">
    <property type="component" value="Unassembled WGS sequence"/>
</dbReference>
<dbReference type="InterPro" id="IPR058933">
    <property type="entry name" value="YMC020W-like_ab_hydrolase"/>
</dbReference>
<dbReference type="PANTHER" id="PTHR47349">
    <property type="entry name" value="CHROMOSOME 8, WHOLE GENOME SHOTGUN SEQUENCE"/>
    <property type="match status" value="1"/>
</dbReference>
<evidence type="ECO:0000313" key="3">
    <source>
        <dbReference type="EMBL" id="KAF0478262.1"/>
    </source>
</evidence>
<feature type="compositionally biased region" description="Low complexity" evidence="1">
    <location>
        <begin position="306"/>
        <end position="379"/>
    </location>
</feature>
<feature type="region of interest" description="Disordered" evidence="1">
    <location>
        <begin position="295"/>
        <end position="419"/>
    </location>
</feature>
<comment type="caution">
    <text evidence="3">The sequence shown here is derived from an EMBL/GenBank/DDBJ whole genome shotgun (WGS) entry which is preliminary data.</text>
</comment>
<feature type="domain" description="YMC020W-like alpha/beta hydrolase" evidence="2">
    <location>
        <begin position="590"/>
        <end position="922"/>
    </location>
</feature>
<evidence type="ECO:0000313" key="4">
    <source>
        <dbReference type="Proteomes" id="UP000439903"/>
    </source>
</evidence>
<name>A0A8H4ACA1_GIGMA</name>